<dbReference type="Proteomes" id="UP000076852">
    <property type="component" value="Chromosome 1"/>
</dbReference>
<dbReference type="Pfam" id="PF06812">
    <property type="entry name" value="ImpA_N"/>
    <property type="match status" value="1"/>
</dbReference>
<sequence>MNTVLSNQIGPISLEQPCGADLEYDAAFTTLQQVATGSREQQFGEALIPAVAPDWPHVETLAVALLSRTVDLRVIALLTLAWTKMTGLAGYARGLSLAAYVLDQYWEHVHPQLETAGEFDPLPRLNAIAALTDQQALGRSARGAPLLLWRFGQLSLRDAAAILERKQSATVCGFPASDVTLQTELRATLKGAREESMVIQQLLYAIERIQRQISVHLDSSWVPDPIAVEGPLRVVYQAIGEPSDIASSSRCAESPPPVPAIATPTERPHAGNVHTAAAGSMSIRTREDVIAALENACVYLERAEPGHPVPLLLRRAQRLMHMTFYEIVRELAPAALPQLDVLTGQPERLSGVAVN</sequence>
<dbReference type="OrthoDB" id="9771118at2"/>
<keyword evidence="3" id="KW-1185">Reference proteome</keyword>
<evidence type="ECO:0000259" key="1">
    <source>
        <dbReference type="Pfam" id="PF06812"/>
    </source>
</evidence>
<organism evidence="2 3">
    <name type="scientific">Paraburkholderia phytofirmans OLGA172</name>
    <dbReference type="NCBI Taxonomy" id="1417228"/>
    <lineage>
        <taxon>Bacteria</taxon>
        <taxon>Pseudomonadati</taxon>
        <taxon>Pseudomonadota</taxon>
        <taxon>Betaproteobacteria</taxon>
        <taxon>Burkholderiales</taxon>
        <taxon>Burkholderiaceae</taxon>
        <taxon>Paraburkholderia</taxon>
    </lineage>
</organism>
<evidence type="ECO:0000313" key="3">
    <source>
        <dbReference type="Proteomes" id="UP000076852"/>
    </source>
</evidence>
<feature type="domain" description="ImpA N-terminal" evidence="1">
    <location>
        <begin position="11"/>
        <end position="132"/>
    </location>
</feature>
<dbReference type="InterPro" id="IPR017740">
    <property type="entry name" value="TssA-like"/>
</dbReference>
<dbReference type="InterPro" id="IPR010657">
    <property type="entry name" value="ImpA_N"/>
</dbReference>
<name>A0A160FNC1_9BURK</name>
<dbReference type="PANTHER" id="PTHR37951">
    <property type="entry name" value="CYTOPLASMIC PROTEIN-RELATED"/>
    <property type="match status" value="1"/>
</dbReference>
<dbReference type="STRING" id="1804984.AYM40_17950"/>
<gene>
    <name evidence="2" type="ORF">AYM40_17950</name>
</gene>
<reference evidence="2 3" key="1">
    <citation type="journal article" date="2016" name="Gene">
        <title>PacBio SMRT assembly of a complex multi-replicon genome reveals chlorocatechol degradative operon in a region of genome plasticity.</title>
        <authorList>
            <person name="Ricker N."/>
            <person name="Shen S.Y."/>
            <person name="Goordial J."/>
            <person name="Jin S."/>
            <person name="Fulthorpe R.R."/>
        </authorList>
    </citation>
    <scope>NUCLEOTIDE SEQUENCE [LARGE SCALE GENOMIC DNA]</scope>
    <source>
        <strain evidence="2 3">OLGA172</strain>
    </source>
</reference>
<dbReference type="RefSeq" id="WP_063497394.1">
    <property type="nucleotide sequence ID" value="NZ_CP014578.1"/>
</dbReference>
<dbReference type="EMBL" id="CP014578">
    <property type="protein sequence ID" value="ANB74042.1"/>
    <property type="molecule type" value="Genomic_DNA"/>
</dbReference>
<dbReference type="KEGG" id="buz:AYM40_17950"/>
<evidence type="ECO:0000313" key="2">
    <source>
        <dbReference type="EMBL" id="ANB74042.1"/>
    </source>
</evidence>
<protein>
    <recommendedName>
        <fullName evidence="1">ImpA N-terminal domain-containing protein</fullName>
    </recommendedName>
</protein>
<dbReference type="NCBIfam" id="TIGR03363">
    <property type="entry name" value="VI_chp_8"/>
    <property type="match status" value="1"/>
</dbReference>
<proteinExistence type="predicted"/>
<dbReference type="AlphaFoldDB" id="A0A160FNC1"/>
<dbReference type="PANTHER" id="PTHR37951:SF1">
    <property type="entry name" value="TYPE VI SECRETION SYSTEM COMPONENT TSSA1"/>
    <property type="match status" value="1"/>
</dbReference>
<accession>A0A160FNC1</accession>